<dbReference type="SUPFAM" id="SSF53335">
    <property type="entry name" value="S-adenosyl-L-methionine-dependent methyltransferases"/>
    <property type="match status" value="1"/>
</dbReference>
<proteinExistence type="predicted"/>
<sequence length="191" mass="22326">MGTRSFNIIDKIIAYYRLKRIEKYINGDDIILDFGCGHHYLLLKKMKNKIRFGIGLDYEVENKKEGNKIELINYRYTDRLPFEKNYFNKVILMAVIEHFTINNLVKLLNEIKRVLRNGGRVVLTTPTPKSKSLLELLSRLHIISGEEIADHKKYYAKEDIFIIAKKLGFSIEEYGTFQMGLNSIAVLVNHR</sequence>
<dbReference type="CDD" id="cd02440">
    <property type="entry name" value="AdoMet_MTases"/>
    <property type="match status" value="1"/>
</dbReference>
<dbReference type="Gene3D" id="3.40.50.150">
    <property type="entry name" value="Vaccinia Virus protein VP39"/>
    <property type="match status" value="1"/>
</dbReference>
<evidence type="ECO:0000313" key="2">
    <source>
        <dbReference type="Proteomes" id="UP000230707"/>
    </source>
</evidence>
<accession>A0A2H0NGZ3</accession>
<name>A0A2H0NGZ3_9BACT</name>
<evidence type="ECO:0008006" key="3">
    <source>
        <dbReference type="Google" id="ProtNLM"/>
    </source>
</evidence>
<dbReference type="Proteomes" id="UP000230707">
    <property type="component" value="Unassembled WGS sequence"/>
</dbReference>
<dbReference type="AlphaFoldDB" id="A0A2H0NGZ3"/>
<evidence type="ECO:0000313" key="1">
    <source>
        <dbReference type="EMBL" id="PIR08150.1"/>
    </source>
</evidence>
<protein>
    <recommendedName>
        <fullName evidence="3">Methyltransferase type 11 domain-containing protein</fullName>
    </recommendedName>
</protein>
<organism evidence="1 2">
    <name type="scientific">Candidatus Gottesmanbacteria bacterium CG11_big_fil_rev_8_21_14_0_20_37_11</name>
    <dbReference type="NCBI Taxonomy" id="1974575"/>
    <lineage>
        <taxon>Bacteria</taxon>
        <taxon>Candidatus Gottesmaniibacteriota</taxon>
    </lineage>
</organism>
<comment type="caution">
    <text evidence="1">The sequence shown here is derived from an EMBL/GenBank/DDBJ whole genome shotgun (WGS) entry which is preliminary data.</text>
</comment>
<dbReference type="EMBL" id="PCWS01000099">
    <property type="protein sequence ID" value="PIR08150.1"/>
    <property type="molecule type" value="Genomic_DNA"/>
</dbReference>
<dbReference type="Pfam" id="PF13489">
    <property type="entry name" value="Methyltransf_23"/>
    <property type="match status" value="1"/>
</dbReference>
<reference evidence="1 2" key="1">
    <citation type="submission" date="2017-09" db="EMBL/GenBank/DDBJ databases">
        <title>Depth-based differentiation of microbial function through sediment-hosted aquifers and enrichment of novel symbionts in the deep terrestrial subsurface.</title>
        <authorList>
            <person name="Probst A.J."/>
            <person name="Ladd B."/>
            <person name="Jarett J.K."/>
            <person name="Geller-Mcgrath D.E."/>
            <person name="Sieber C.M."/>
            <person name="Emerson J.B."/>
            <person name="Anantharaman K."/>
            <person name="Thomas B.C."/>
            <person name="Malmstrom R."/>
            <person name="Stieglmeier M."/>
            <person name="Klingl A."/>
            <person name="Woyke T."/>
            <person name="Ryan C.M."/>
            <person name="Banfield J.F."/>
        </authorList>
    </citation>
    <scope>NUCLEOTIDE SEQUENCE [LARGE SCALE GENOMIC DNA]</scope>
    <source>
        <strain evidence="1">CG11_big_fil_rev_8_21_14_0_20_37_11</strain>
    </source>
</reference>
<dbReference type="InterPro" id="IPR029063">
    <property type="entry name" value="SAM-dependent_MTases_sf"/>
</dbReference>
<gene>
    <name evidence="1" type="ORF">COV53_04545</name>
</gene>